<dbReference type="Pfam" id="PF02837">
    <property type="entry name" value="Glyco_hydro_2_N"/>
    <property type="match status" value="1"/>
</dbReference>
<evidence type="ECO:0000256" key="5">
    <source>
        <dbReference type="ARBA" id="ARBA00012761"/>
    </source>
</evidence>
<evidence type="ECO:0000256" key="7">
    <source>
        <dbReference type="ARBA" id="ARBA00022729"/>
    </source>
</evidence>
<dbReference type="NCBIfam" id="NF007538">
    <property type="entry name" value="PRK10150.1"/>
    <property type="match status" value="1"/>
</dbReference>
<keyword evidence="11 12" id="KW-0326">Glycosidase</keyword>
<comment type="activity regulation">
    <text evidence="12">Inhibited by L-aspartic acid.</text>
</comment>
<keyword evidence="7 13" id="KW-0732">Signal</keyword>
<feature type="domain" description="Glycosyl hydrolases family 2 sugar binding" evidence="16">
    <location>
        <begin position="33"/>
        <end position="211"/>
    </location>
</feature>
<keyword evidence="8 12" id="KW-0378">Hydrolase</keyword>
<dbReference type="EC" id="3.2.1.31" evidence="5 12"/>
<reference evidence="17" key="1">
    <citation type="submission" date="2019-08" db="EMBL/GenBank/DDBJ databases">
        <title>The genome of the North American firefly Photinus pyralis.</title>
        <authorList>
            <consortium name="Photinus pyralis genome working group"/>
            <person name="Fallon T.R."/>
            <person name="Sander Lower S.E."/>
            <person name="Weng J.-K."/>
        </authorList>
    </citation>
    <scope>NUCLEOTIDE SEQUENCE</scope>
    <source>
        <strain evidence="17">TRF0915ILg1</strain>
        <tissue evidence="17">Whole body</tissue>
    </source>
</reference>
<comment type="function">
    <text evidence="1 12">Plays an important role in the degradation of dermatan and keratan sulfates.</text>
</comment>
<evidence type="ECO:0000256" key="13">
    <source>
        <dbReference type="SAM" id="SignalP"/>
    </source>
</evidence>
<dbReference type="InterPro" id="IPR023232">
    <property type="entry name" value="Glyco_hydro_2_AS"/>
</dbReference>
<feature type="chain" id="PRO_5035452826" description="Beta-glucuronidase" evidence="13">
    <location>
        <begin position="19"/>
        <end position="642"/>
    </location>
</feature>
<dbReference type="Gene3D" id="2.60.120.260">
    <property type="entry name" value="Galactose-binding domain-like"/>
    <property type="match status" value="1"/>
</dbReference>
<dbReference type="SUPFAM" id="SSF49303">
    <property type="entry name" value="beta-Galactosidase/glucuronidase domain"/>
    <property type="match status" value="1"/>
</dbReference>
<dbReference type="InterPro" id="IPR023230">
    <property type="entry name" value="Glyco_hydro_2_CS"/>
</dbReference>
<dbReference type="AlphaFoldDB" id="A0A8K0DFI0"/>
<comment type="catalytic activity">
    <reaction evidence="12">
        <text>a beta-D-glucuronoside + H2O = D-glucuronate + an alcohol</text>
        <dbReference type="Rhea" id="RHEA:17633"/>
        <dbReference type="ChEBI" id="CHEBI:15377"/>
        <dbReference type="ChEBI" id="CHEBI:30879"/>
        <dbReference type="ChEBI" id="CHEBI:58720"/>
        <dbReference type="ChEBI" id="CHEBI:83411"/>
        <dbReference type="EC" id="3.2.1.31"/>
    </reaction>
</comment>
<dbReference type="Gene3D" id="3.20.20.80">
    <property type="entry name" value="Glycosidases"/>
    <property type="match status" value="1"/>
</dbReference>
<evidence type="ECO:0000256" key="9">
    <source>
        <dbReference type="ARBA" id="ARBA00023180"/>
    </source>
</evidence>
<dbReference type="InterPro" id="IPR017853">
    <property type="entry name" value="GH"/>
</dbReference>
<dbReference type="GO" id="GO:0005615">
    <property type="term" value="C:extracellular space"/>
    <property type="evidence" value="ECO:0007669"/>
    <property type="project" value="TreeGrafter"/>
</dbReference>
<protein>
    <recommendedName>
        <fullName evidence="6 12">Beta-glucuronidase</fullName>
        <ecNumber evidence="5 12">3.2.1.31</ecNumber>
    </recommendedName>
</protein>
<evidence type="ECO:0000256" key="3">
    <source>
        <dbReference type="ARBA" id="ARBA00007401"/>
    </source>
</evidence>
<dbReference type="InterPro" id="IPR013783">
    <property type="entry name" value="Ig-like_fold"/>
</dbReference>
<dbReference type="PRINTS" id="PR00132">
    <property type="entry name" value="GLHYDRLASE2"/>
</dbReference>
<dbReference type="Proteomes" id="UP000801492">
    <property type="component" value="Unassembled WGS sequence"/>
</dbReference>
<sequence length="642" mass="73869">MKLILTIIWLIIIKETTQLGILFPQESESREVRSLDGLWNFVVSPTTDPFLGQMQNWYKNPLSKLKNVDLHVMPVPSSYNDIPQNATIRDHVGVVWYDRTFFVPKTWKNRRVCLRFSSVSYSAQVWVNGQLAMKHEIGHLPFEKEIGSLLKFGENNRISVSCDNTLTATTVPQGSVKTVDTDEGKKLIQSYSFDFFNYAGIHRPVTLYSTPKSYIDDISIKTDIEGDYGLVHYNITYYNVEPIACSVLLLNADNVVLTKQASLFGTGVLKVYNPKLWWPYLMDPNPGYLYTLRVELTSSKGELVDVYKLPIGIRTISWSNSKMLINNRPIYFTGFGRHEDSDIRGKGLDMPLVIRDHNLIKWMGANSYRTSHYPYAEEIMDLADKLGIMIIDECPSVNTNLFSLTLLGKHKNSLTELIQRDKNRPSVVMWSIANEPETNSDLAGLYFAEVVKHVKNIDPDRPITVAISHQVDRDRVGQHLDIISFNRYNSWYSNSGRLDMIIKNVIQEATAWRNKYNKPVIMSEYGSDTFAGLHIYPQFVWSEEFQVSMIAKHAKAFDMLRQQGWFIGEHIWNFADFQTGQSYTRVGGNKKGVFTRNRQPKAGAHHLRKRYFLLANELYNASIPNDLYEYVSPYPHRIHNEL</sequence>
<dbReference type="SUPFAM" id="SSF51445">
    <property type="entry name" value="(Trans)glycosidases"/>
    <property type="match status" value="1"/>
</dbReference>
<evidence type="ECO:0000256" key="12">
    <source>
        <dbReference type="RuleBase" id="RU361154"/>
    </source>
</evidence>
<dbReference type="SUPFAM" id="SSF49785">
    <property type="entry name" value="Galactose-binding domain-like"/>
    <property type="match status" value="1"/>
</dbReference>
<keyword evidence="10 12" id="KW-0458">Lysosome</keyword>
<dbReference type="PANTHER" id="PTHR10066:SF67">
    <property type="entry name" value="BETA-GLUCURONIDASE"/>
    <property type="match status" value="1"/>
</dbReference>
<dbReference type="GO" id="GO:0005975">
    <property type="term" value="P:carbohydrate metabolic process"/>
    <property type="evidence" value="ECO:0007669"/>
    <property type="project" value="InterPro"/>
</dbReference>
<dbReference type="Pfam" id="PF00703">
    <property type="entry name" value="Glyco_hydro_2"/>
    <property type="match status" value="1"/>
</dbReference>
<feature type="domain" description="Glycoside hydrolase family 2 immunoglobulin-like beta-sandwich" evidence="14">
    <location>
        <begin position="214"/>
        <end position="314"/>
    </location>
</feature>
<dbReference type="InterPro" id="IPR006102">
    <property type="entry name" value="Ig-like_GH2"/>
</dbReference>
<accession>A0A8K0DFI0</accession>
<evidence type="ECO:0000256" key="11">
    <source>
        <dbReference type="ARBA" id="ARBA00023295"/>
    </source>
</evidence>
<evidence type="ECO:0000313" key="17">
    <source>
        <dbReference type="EMBL" id="KAF2903229.1"/>
    </source>
</evidence>
<dbReference type="FunFam" id="3.20.20.80:FF:000029">
    <property type="entry name" value="Beta-glucuronidase"/>
    <property type="match status" value="1"/>
</dbReference>
<evidence type="ECO:0000256" key="6">
    <source>
        <dbReference type="ARBA" id="ARBA00016205"/>
    </source>
</evidence>
<evidence type="ECO:0000256" key="4">
    <source>
        <dbReference type="ARBA" id="ARBA00011881"/>
    </source>
</evidence>
<dbReference type="FunFam" id="2.60.120.260:FF:000027">
    <property type="entry name" value="Beta-glucuronidase"/>
    <property type="match status" value="1"/>
</dbReference>
<evidence type="ECO:0000256" key="1">
    <source>
        <dbReference type="ARBA" id="ARBA00003025"/>
    </source>
</evidence>
<dbReference type="GO" id="GO:0005764">
    <property type="term" value="C:lysosome"/>
    <property type="evidence" value="ECO:0007669"/>
    <property type="project" value="UniProtKB-SubCell"/>
</dbReference>
<evidence type="ECO:0000313" key="18">
    <source>
        <dbReference type="Proteomes" id="UP000801492"/>
    </source>
</evidence>
<dbReference type="InterPro" id="IPR006104">
    <property type="entry name" value="Glyco_hydro_2_N"/>
</dbReference>
<proteinExistence type="inferred from homology"/>
<dbReference type="GO" id="GO:0004566">
    <property type="term" value="F:beta-glucuronidase activity"/>
    <property type="evidence" value="ECO:0007669"/>
    <property type="project" value="UniProtKB-EC"/>
</dbReference>
<dbReference type="InterPro" id="IPR006101">
    <property type="entry name" value="Glyco_hydro_2"/>
</dbReference>
<organism evidence="17 18">
    <name type="scientific">Ignelater luminosus</name>
    <name type="common">Cucubano</name>
    <name type="synonym">Pyrophorus luminosus</name>
    <dbReference type="NCBI Taxonomy" id="2038154"/>
    <lineage>
        <taxon>Eukaryota</taxon>
        <taxon>Metazoa</taxon>
        <taxon>Ecdysozoa</taxon>
        <taxon>Arthropoda</taxon>
        <taxon>Hexapoda</taxon>
        <taxon>Insecta</taxon>
        <taxon>Pterygota</taxon>
        <taxon>Neoptera</taxon>
        <taxon>Endopterygota</taxon>
        <taxon>Coleoptera</taxon>
        <taxon>Polyphaga</taxon>
        <taxon>Elateriformia</taxon>
        <taxon>Elateroidea</taxon>
        <taxon>Elateridae</taxon>
        <taxon>Agrypninae</taxon>
        <taxon>Pyrophorini</taxon>
        <taxon>Ignelater</taxon>
    </lineage>
</organism>
<dbReference type="PROSITE" id="PS00719">
    <property type="entry name" value="GLYCOSYL_HYDROL_F2_1"/>
    <property type="match status" value="1"/>
</dbReference>
<keyword evidence="18" id="KW-1185">Reference proteome</keyword>
<feature type="signal peptide" evidence="13">
    <location>
        <begin position="1"/>
        <end position="18"/>
    </location>
</feature>
<comment type="subcellular location">
    <subcellularLocation>
        <location evidence="2">Lysosome</location>
    </subcellularLocation>
</comment>
<evidence type="ECO:0000259" key="15">
    <source>
        <dbReference type="Pfam" id="PF02836"/>
    </source>
</evidence>
<dbReference type="InterPro" id="IPR006103">
    <property type="entry name" value="Glyco_hydro_2_cat"/>
</dbReference>
<name>A0A8K0DFI0_IGNLU</name>
<dbReference type="InterPro" id="IPR036156">
    <property type="entry name" value="Beta-gal/glucu_dom_sf"/>
</dbReference>
<dbReference type="PROSITE" id="PS00608">
    <property type="entry name" value="GLYCOSYL_HYDROL_F2_2"/>
    <property type="match status" value="1"/>
</dbReference>
<dbReference type="InterPro" id="IPR008979">
    <property type="entry name" value="Galactose-bd-like_sf"/>
</dbReference>
<dbReference type="EMBL" id="VTPC01001078">
    <property type="protein sequence ID" value="KAF2903229.1"/>
    <property type="molecule type" value="Genomic_DNA"/>
</dbReference>
<dbReference type="GO" id="GO:0030246">
    <property type="term" value="F:carbohydrate binding"/>
    <property type="evidence" value="ECO:0007669"/>
    <property type="project" value="TreeGrafter"/>
</dbReference>
<dbReference type="PANTHER" id="PTHR10066">
    <property type="entry name" value="BETA-GLUCURONIDASE"/>
    <property type="match status" value="1"/>
</dbReference>
<keyword evidence="9" id="KW-0325">Glycoprotein</keyword>
<comment type="caution">
    <text evidence="17">The sequence shown here is derived from an EMBL/GenBank/DDBJ whole genome shotgun (WGS) entry which is preliminary data.</text>
</comment>
<dbReference type="OrthoDB" id="408532at2759"/>
<feature type="domain" description="Glycoside hydrolase family 2 catalytic" evidence="15">
    <location>
        <begin position="320"/>
        <end position="614"/>
    </location>
</feature>
<comment type="subunit">
    <text evidence="4 12">Homotetramer.</text>
</comment>
<evidence type="ECO:0000256" key="8">
    <source>
        <dbReference type="ARBA" id="ARBA00022801"/>
    </source>
</evidence>
<gene>
    <name evidence="17" type="ORF">ILUMI_02959</name>
</gene>
<comment type="similarity">
    <text evidence="3 12">Belongs to the glycosyl hydrolase 2 family.</text>
</comment>
<dbReference type="GO" id="GO:0019391">
    <property type="term" value="P:glucuronoside catabolic process"/>
    <property type="evidence" value="ECO:0007669"/>
    <property type="project" value="TreeGrafter"/>
</dbReference>
<evidence type="ECO:0000259" key="16">
    <source>
        <dbReference type="Pfam" id="PF02837"/>
    </source>
</evidence>
<evidence type="ECO:0000256" key="10">
    <source>
        <dbReference type="ARBA" id="ARBA00023228"/>
    </source>
</evidence>
<evidence type="ECO:0000259" key="14">
    <source>
        <dbReference type="Pfam" id="PF00703"/>
    </source>
</evidence>
<dbReference type="Pfam" id="PF02836">
    <property type="entry name" value="Glyco_hydro_2_C"/>
    <property type="match status" value="1"/>
</dbReference>
<dbReference type="FunFam" id="2.60.40.10:FF:000628">
    <property type="entry name" value="Beta-glucuronidase"/>
    <property type="match status" value="1"/>
</dbReference>
<evidence type="ECO:0000256" key="2">
    <source>
        <dbReference type="ARBA" id="ARBA00004371"/>
    </source>
</evidence>
<dbReference type="Gene3D" id="2.60.40.10">
    <property type="entry name" value="Immunoglobulins"/>
    <property type="match status" value="1"/>
</dbReference>